<keyword evidence="1" id="KW-0812">Transmembrane</keyword>
<feature type="transmembrane region" description="Helical" evidence="1">
    <location>
        <begin position="97"/>
        <end position="118"/>
    </location>
</feature>
<organism evidence="2">
    <name type="scientific">bioreactor metagenome</name>
    <dbReference type="NCBI Taxonomy" id="1076179"/>
    <lineage>
        <taxon>unclassified sequences</taxon>
        <taxon>metagenomes</taxon>
        <taxon>ecological metagenomes</taxon>
    </lineage>
</organism>
<evidence type="ECO:0008006" key="3">
    <source>
        <dbReference type="Google" id="ProtNLM"/>
    </source>
</evidence>
<dbReference type="EMBL" id="VSSQ01003268">
    <property type="protein sequence ID" value="MPM19906.1"/>
    <property type="molecule type" value="Genomic_DNA"/>
</dbReference>
<gene>
    <name evidence="2" type="ORF">SDC9_66333</name>
</gene>
<protein>
    <recommendedName>
        <fullName evidence="3">DUF2232 domain-containing protein</fullName>
    </recommendedName>
</protein>
<dbReference type="AlphaFoldDB" id="A0A644XUL5"/>
<comment type="caution">
    <text evidence="2">The sequence shown here is derived from an EMBL/GenBank/DDBJ whole genome shotgun (WGS) entry which is preliminary data.</text>
</comment>
<feature type="transmembrane region" description="Helical" evidence="1">
    <location>
        <begin position="52"/>
        <end position="67"/>
    </location>
</feature>
<name>A0A644XUL5_9ZZZZ</name>
<sequence length="163" mass="18774">MSKKIAYGGILLALNTILLLLINVIPINTLFIMGVASLIISIVIMEWGPKSGVIFYIGTVILSFIVMTNKAQWVAYVLTFGVYGLVKYFIEQDRHIYTEYILKLIFANIMIFILYLILKSFIQIPINIILLLAFEIAFLIYDRVYTSFIGYYNEKLKKLIKNI</sequence>
<evidence type="ECO:0000256" key="1">
    <source>
        <dbReference type="SAM" id="Phobius"/>
    </source>
</evidence>
<keyword evidence="1" id="KW-1133">Transmembrane helix</keyword>
<feature type="transmembrane region" description="Helical" evidence="1">
    <location>
        <begin position="5"/>
        <end position="22"/>
    </location>
</feature>
<accession>A0A644XUL5</accession>
<keyword evidence="1" id="KW-0472">Membrane</keyword>
<evidence type="ECO:0000313" key="2">
    <source>
        <dbReference type="EMBL" id="MPM19906.1"/>
    </source>
</evidence>
<proteinExistence type="predicted"/>
<feature type="transmembrane region" description="Helical" evidence="1">
    <location>
        <begin position="124"/>
        <end position="141"/>
    </location>
</feature>
<reference evidence="2" key="1">
    <citation type="submission" date="2019-08" db="EMBL/GenBank/DDBJ databases">
        <authorList>
            <person name="Kucharzyk K."/>
            <person name="Murdoch R.W."/>
            <person name="Higgins S."/>
            <person name="Loffler F."/>
        </authorList>
    </citation>
    <scope>NUCLEOTIDE SEQUENCE</scope>
</reference>
<feature type="transmembrane region" description="Helical" evidence="1">
    <location>
        <begin position="73"/>
        <end position="90"/>
    </location>
</feature>